<comment type="caution">
    <text evidence="1">The sequence shown here is derived from an EMBL/GenBank/DDBJ whole genome shotgun (WGS) entry which is preliminary data.</text>
</comment>
<accession>A0ABU9D6I5</accession>
<evidence type="ECO:0000313" key="1">
    <source>
        <dbReference type="EMBL" id="MEK8088290.1"/>
    </source>
</evidence>
<reference evidence="1 2" key="1">
    <citation type="submission" date="2024-04" db="EMBL/GenBank/DDBJ databases">
        <authorList>
            <person name="Abashina T."/>
            <person name="Shaikin A."/>
        </authorList>
    </citation>
    <scope>NUCLEOTIDE SEQUENCE [LARGE SCALE GENOMIC DNA]</scope>
    <source>
        <strain evidence="1 2">AAFK</strain>
    </source>
</reference>
<name>A0ABU9D6I5_9PROT</name>
<protein>
    <submittedName>
        <fullName evidence="1">Uncharacterized protein</fullName>
    </submittedName>
</protein>
<dbReference type="Proteomes" id="UP001446205">
    <property type="component" value="Unassembled WGS sequence"/>
</dbReference>
<dbReference type="EMBL" id="JBBPCO010000001">
    <property type="protein sequence ID" value="MEK8088290.1"/>
    <property type="molecule type" value="Genomic_DNA"/>
</dbReference>
<sequence>MFKDWFRKSTPDKAESRKSLVLEAGIPPEERVDQLPLSQIQFLRHFNGFGELPDDPQLRDTLLRSLQDPNFLLDLPRGTAQRLLSPGGALAGSGIAADTLLRFLNLMHGEVTRAMYIKAARERLGARGIRFLLPDNVTVPPEERAIVETDAHGLGAGAYPFDAMPENPHPGQPAKYYVRVILDEPS</sequence>
<proteinExistence type="predicted"/>
<organism evidence="1 2">
    <name type="scientific">Thermithiobacillus plumbiphilus</name>
    <dbReference type="NCBI Taxonomy" id="1729899"/>
    <lineage>
        <taxon>Bacteria</taxon>
        <taxon>Pseudomonadati</taxon>
        <taxon>Pseudomonadota</taxon>
        <taxon>Acidithiobacillia</taxon>
        <taxon>Acidithiobacillales</taxon>
        <taxon>Thermithiobacillaceae</taxon>
        <taxon>Thermithiobacillus</taxon>
    </lineage>
</organism>
<gene>
    <name evidence="1" type="ORF">WOB96_00795</name>
</gene>
<keyword evidence="2" id="KW-1185">Reference proteome</keyword>
<dbReference type="RefSeq" id="WP_341369356.1">
    <property type="nucleotide sequence ID" value="NZ_JBBPCO010000001.1"/>
</dbReference>
<evidence type="ECO:0000313" key="2">
    <source>
        <dbReference type="Proteomes" id="UP001446205"/>
    </source>
</evidence>